<keyword evidence="1" id="KW-0472">Membrane</keyword>
<keyword evidence="3" id="KW-1185">Reference proteome</keyword>
<dbReference type="InterPro" id="IPR029063">
    <property type="entry name" value="SAM-dependent_MTases_sf"/>
</dbReference>
<keyword evidence="1" id="KW-0812">Transmembrane</keyword>
<sequence>MADLCEGGNEPPGSLKAILLETVPKASEINAVRKKATRLWGFAPDDPEFESNAVERYFIGTRNEVKLKGSEPKATNPQVQNEYCIALSHSFQGDSLPPGRGIESAHRTETDAQCARNFVHIALKDGRFLRAQDDSNLAPFTTHNVILVADVIYDNDVTEAFVNTLQKILSFPPAKTIYIALEKSSPATSPLTPYTRDAEYKRSANSVCLGRLYQSLDSEMHFPIKKWKIYVKYFPVAIEPSFLLLPITSMYGLDNSRRHVVAFGCLGVVLTPHLSFGVFIVIDSQPWRDYLREWDQNEGSVWEAAPAVERVNELRAPSIRPLESVDTGCESARVLELFATEDKWIVGE</sequence>
<evidence type="ECO:0000313" key="3">
    <source>
        <dbReference type="Proteomes" id="UP001148838"/>
    </source>
</evidence>
<comment type="caution">
    <text evidence="2">The sequence shown here is derived from an EMBL/GenBank/DDBJ whole genome shotgun (WGS) entry which is preliminary data.</text>
</comment>
<protein>
    <submittedName>
        <fullName evidence="2">Uncharacterized protein</fullName>
    </submittedName>
</protein>
<proteinExistence type="predicted"/>
<feature type="transmembrane region" description="Helical" evidence="1">
    <location>
        <begin position="259"/>
        <end position="282"/>
    </location>
</feature>
<reference evidence="2 3" key="1">
    <citation type="journal article" date="2022" name="Allergy">
        <title>Genome assembly and annotation of Periplaneta americana reveal a comprehensive cockroach allergen profile.</title>
        <authorList>
            <person name="Wang L."/>
            <person name="Xiong Q."/>
            <person name="Saelim N."/>
            <person name="Wang L."/>
            <person name="Nong W."/>
            <person name="Wan A.T."/>
            <person name="Shi M."/>
            <person name="Liu X."/>
            <person name="Cao Q."/>
            <person name="Hui J.H.L."/>
            <person name="Sookrung N."/>
            <person name="Leung T.F."/>
            <person name="Tungtrongchitr A."/>
            <person name="Tsui S.K.W."/>
        </authorList>
    </citation>
    <scope>NUCLEOTIDE SEQUENCE [LARGE SCALE GENOMIC DNA]</scope>
    <source>
        <strain evidence="2">PWHHKU_190912</strain>
    </source>
</reference>
<accession>A0ABQ8THH2</accession>
<keyword evidence="1" id="KW-1133">Transmembrane helix</keyword>
<name>A0ABQ8THH2_PERAM</name>
<gene>
    <name evidence="2" type="ORF">ANN_12706</name>
</gene>
<evidence type="ECO:0000256" key="1">
    <source>
        <dbReference type="SAM" id="Phobius"/>
    </source>
</evidence>
<dbReference type="EMBL" id="JAJSOF020000009">
    <property type="protein sequence ID" value="KAJ4446020.1"/>
    <property type="molecule type" value="Genomic_DNA"/>
</dbReference>
<organism evidence="2 3">
    <name type="scientific">Periplaneta americana</name>
    <name type="common">American cockroach</name>
    <name type="synonym">Blatta americana</name>
    <dbReference type="NCBI Taxonomy" id="6978"/>
    <lineage>
        <taxon>Eukaryota</taxon>
        <taxon>Metazoa</taxon>
        <taxon>Ecdysozoa</taxon>
        <taxon>Arthropoda</taxon>
        <taxon>Hexapoda</taxon>
        <taxon>Insecta</taxon>
        <taxon>Pterygota</taxon>
        <taxon>Neoptera</taxon>
        <taxon>Polyneoptera</taxon>
        <taxon>Dictyoptera</taxon>
        <taxon>Blattodea</taxon>
        <taxon>Blattoidea</taxon>
        <taxon>Blattidae</taxon>
        <taxon>Blattinae</taxon>
        <taxon>Periplaneta</taxon>
    </lineage>
</organism>
<evidence type="ECO:0000313" key="2">
    <source>
        <dbReference type="EMBL" id="KAJ4446020.1"/>
    </source>
</evidence>
<dbReference type="Proteomes" id="UP001148838">
    <property type="component" value="Unassembled WGS sequence"/>
</dbReference>
<dbReference type="Gene3D" id="3.40.50.150">
    <property type="entry name" value="Vaccinia Virus protein VP39"/>
    <property type="match status" value="1"/>
</dbReference>